<reference evidence="1 2" key="1">
    <citation type="submission" date="2015-12" db="EMBL/GenBank/DDBJ databases">
        <title>Intraspecies pangenome expansion in the marine bacterium Alteromonas.</title>
        <authorList>
            <person name="Lopez-Perez M."/>
            <person name="Rodriguez-Valera F."/>
        </authorList>
    </citation>
    <scope>NUCLEOTIDE SEQUENCE [LARGE SCALE GENOMIC DNA]</scope>
    <source>
        <strain evidence="1 2">LMG 21861</strain>
        <plasmid evidence="1 2">pASTE61-200</plasmid>
    </source>
</reference>
<dbReference type="Proteomes" id="UP000056750">
    <property type="component" value="Plasmid pASTE61-200"/>
</dbReference>
<keyword evidence="1" id="KW-0614">Plasmid</keyword>
<sequence length="151" mass="17647">MKIESMRDILHWTIKFHEQLATCLKHCAPSHSERTQMAMQYLLAHEQHLAALVKAFSDKAKFSELETLFIEYLEKNPIFLHDDCDGDFENKTESEIVANVLNQHQQVIALYSYLKEQAIIPHHIELLSNLLKLENQEIILMAQGLNRFQDM</sequence>
<proteinExistence type="predicted"/>
<organism evidence="1 2">
    <name type="scientific">Alteromonas stellipolaris</name>
    <dbReference type="NCBI Taxonomy" id="233316"/>
    <lineage>
        <taxon>Bacteria</taxon>
        <taxon>Pseudomonadati</taxon>
        <taxon>Pseudomonadota</taxon>
        <taxon>Gammaproteobacteria</taxon>
        <taxon>Alteromonadales</taxon>
        <taxon>Alteromonadaceae</taxon>
        <taxon>Alteromonas/Salinimonas group</taxon>
        <taxon>Alteromonas</taxon>
    </lineage>
</organism>
<evidence type="ECO:0000313" key="1">
    <source>
        <dbReference type="EMBL" id="AMJ76691.1"/>
    </source>
</evidence>
<evidence type="ECO:0000313" key="2">
    <source>
        <dbReference type="Proteomes" id="UP000056750"/>
    </source>
</evidence>
<accession>A0ABM5YPS1</accession>
<evidence type="ECO:0008006" key="3">
    <source>
        <dbReference type="Google" id="ProtNLM"/>
    </source>
</evidence>
<dbReference type="EMBL" id="CP013927">
    <property type="protein sequence ID" value="AMJ76691.1"/>
    <property type="molecule type" value="Genomic_DNA"/>
</dbReference>
<dbReference type="RefSeq" id="WP_061093732.1">
    <property type="nucleotide sequence ID" value="NZ_CP013927.1"/>
</dbReference>
<name>A0ABM5YPS1_9ALTE</name>
<keyword evidence="2" id="KW-1185">Reference proteome</keyword>
<protein>
    <recommendedName>
        <fullName evidence="3">ATPase</fullName>
    </recommendedName>
</protein>
<gene>
    <name evidence="1" type="ORF">AVL57_00695</name>
</gene>
<geneLocation type="plasmid" evidence="1 2">
    <name>pASTE61-200</name>
</geneLocation>